<dbReference type="GO" id="GO:0003952">
    <property type="term" value="F:NAD+ synthase (glutamine-hydrolyzing) activity"/>
    <property type="evidence" value="ECO:0007669"/>
    <property type="project" value="InterPro"/>
</dbReference>
<keyword evidence="3" id="KW-0547">Nucleotide-binding</keyword>
<proteinExistence type="predicted"/>
<dbReference type="UniPathway" id="UPA00253"/>
<evidence type="ECO:0000256" key="6">
    <source>
        <dbReference type="SAM" id="MobiDB-lite"/>
    </source>
</evidence>
<evidence type="ECO:0000313" key="8">
    <source>
        <dbReference type="EMBL" id="GAI30022.1"/>
    </source>
</evidence>
<evidence type="ECO:0000256" key="3">
    <source>
        <dbReference type="ARBA" id="ARBA00022741"/>
    </source>
</evidence>
<dbReference type="SUPFAM" id="SSF52402">
    <property type="entry name" value="Adenine nucleotide alpha hydrolases-like"/>
    <property type="match status" value="1"/>
</dbReference>
<dbReference type="AlphaFoldDB" id="X1MEE8"/>
<dbReference type="InterPro" id="IPR022310">
    <property type="entry name" value="NAD/GMP_synthase"/>
</dbReference>
<dbReference type="PANTHER" id="PTHR23090:SF9">
    <property type="entry name" value="GLUTAMINE-DEPENDENT NAD(+) SYNTHETASE"/>
    <property type="match status" value="1"/>
</dbReference>
<dbReference type="GO" id="GO:0009435">
    <property type="term" value="P:NAD+ biosynthetic process"/>
    <property type="evidence" value="ECO:0007669"/>
    <property type="project" value="UniProtKB-UniPathway"/>
</dbReference>
<sequence length="173" mass="19286">LQARIRGTMLMSLSNQYGALVLTSGNKSETAVGYATLYGDTAGGFAVIKDVPKTAVYKLAEHINKITKREVIPASVLSRAPSAELKAGQKDTDSLPDYDLLDEILKGYVEEDKSPEELIEAGLPREVVHRVIRMVDRNEYKRRQSPPGIKITPKAFGKDRRLPITNRYRSQSR</sequence>
<gene>
    <name evidence="8" type="ORF">S06H3_32535</name>
</gene>
<name>X1MEE8_9ZZZZ</name>
<dbReference type="PANTHER" id="PTHR23090">
    <property type="entry name" value="NH 3 /GLUTAMINE-DEPENDENT NAD + SYNTHETASE"/>
    <property type="match status" value="1"/>
</dbReference>
<reference evidence="8" key="1">
    <citation type="journal article" date="2014" name="Front. Microbiol.">
        <title>High frequency of phylogenetically diverse reductive dehalogenase-homologous genes in deep subseafloor sedimentary metagenomes.</title>
        <authorList>
            <person name="Kawai M."/>
            <person name="Futagami T."/>
            <person name="Toyoda A."/>
            <person name="Takaki Y."/>
            <person name="Nishi S."/>
            <person name="Hori S."/>
            <person name="Arai W."/>
            <person name="Tsubouchi T."/>
            <person name="Morono Y."/>
            <person name="Uchiyama I."/>
            <person name="Ito T."/>
            <person name="Fujiyama A."/>
            <person name="Inagaki F."/>
            <person name="Takami H."/>
        </authorList>
    </citation>
    <scope>NUCLEOTIDE SEQUENCE</scope>
    <source>
        <strain evidence="8">Expedition CK06-06</strain>
    </source>
</reference>
<feature type="non-terminal residue" evidence="8">
    <location>
        <position position="1"/>
    </location>
</feature>
<keyword evidence="2" id="KW-0436">Ligase</keyword>
<evidence type="ECO:0000256" key="5">
    <source>
        <dbReference type="ARBA" id="ARBA00023027"/>
    </source>
</evidence>
<keyword evidence="5" id="KW-0520">NAD</keyword>
<dbReference type="Pfam" id="PF02540">
    <property type="entry name" value="NAD_synthase"/>
    <property type="match status" value="1"/>
</dbReference>
<organism evidence="8">
    <name type="scientific">marine sediment metagenome</name>
    <dbReference type="NCBI Taxonomy" id="412755"/>
    <lineage>
        <taxon>unclassified sequences</taxon>
        <taxon>metagenomes</taxon>
        <taxon>ecological metagenomes</taxon>
    </lineage>
</organism>
<dbReference type="InterPro" id="IPR003694">
    <property type="entry name" value="NAD_synthase"/>
</dbReference>
<feature type="domain" description="NAD/GMP synthase" evidence="7">
    <location>
        <begin position="1"/>
        <end position="144"/>
    </location>
</feature>
<comment type="pathway">
    <text evidence="1">Cofactor biosynthesis; NAD(+) biosynthesis.</text>
</comment>
<evidence type="ECO:0000256" key="4">
    <source>
        <dbReference type="ARBA" id="ARBA00022840"/>
    </source>
</evidence>
<dbReference type="InterPro" id="IPR014729">
    <property type="entry name" value="Rossmann-like_a/b/a_fold"/>
</dbReference>
<dbReference type="GO" id="GO:0005737">
    <property type="term" value="C:cytoplasm"/>
    <property type="evidence" value="ECO:0007669"/>
    <property type="project" value="InterPro"/>
</dbReference>
<dbReference type="CDD" id="cd00553">
    <property type="entry name" value="NAD_synthase"/>
    <property type="match status" value="1"/>
</dbReference>
<feature type="region of interest" description="Disordered" evidence="6">
    <location>
        <begin position="142"/>
        <end position="173"/>
    </location>
</feature>
<keyword evidence="4" id="KW-0067">ATP-binding</keyword>
<dbReference type="GO" id="GO:0005524">
    <property type="term" value="F:ATP binding"/>
    <property type="evidence" value="ECO:0007669"/>
    <property type="project" value="UniProtKB-KW"/>
</dbReference>
<evidence type="ECO:0000259" key="7">
    <source>
        <dbReference type="Pfam" id="PF02540"/>
    </source>
</evidence>
<dbReference type="GO" id="GO:0004359">
    <property type="term" value="F:glutaminase activity"/>
    <property type="evidence" value="ECO:0007669"/>
    <property type="project" value="InterPro"/>
</dbReference>
<comment type="caution">
    <text evidence="8">The sequence shown here is derived from an EMBL/GenBank/DDBJ whole genome shotgun (WGS) entry which is preliminary data.</text>
</comment>
<accession>X1MEE8</accession>
<dbReference type="NCBIfam" id="TIGR00552">
    <property type="entry name" value="nadE"/>
    <property type="match status" value="1"/>
</dbReference>
<evidence type="ECO:0000256" key="1">
    <source>
        <dbReference type="ARBA" id="ARBA00004790"/>
    </source>
</evidence>
<dbReference type="EMBL" id="BARV01019354">
    <property type="protein sequence ID" value="GAI30022.1"/>
    <property type="molecule type" value="Genomic_DNA"/>
</dbReference>
<dbReference type="Gene3D" id="3.40.50.620">
    <property type="entry name" value="HUPs"/>
    <property type="match status" value="1"/>
</dbReference>
<evidence type="ECO:0000256" key="2">
    <source>
        <dbReference type="ARBA" id="ARBA00022598"/>
    </source>
</evidence>
<protein>
    <recommendedName>
        <fullName evidence="7">NAD/GMP synthase domain-containing protein</fullName>
    </recommendedName>
</protein>